<dbReference type="CDD" id="cd18139">
    <property type="entry name" value="HLD_clamp_RarA"/>
    <property type="match status" value="1"/>
</dbReference>
<comment type="caution">
    <text evidence="5">The sequence shown here is derived from an EMBL/GenBank/DDBJ whole genome shotgun (WGS) entry which is preliminary data.</text>
</comment>
<sequence length="417" mass="46714">MDLFDLNPTTDHQPLAERMRPQTLDEYFGQSHILAPGKVLRKIIETDKITSMILQGPPSSGKTSLAYIISQSTKANFVRLNAVSLTVAELREAISTAKDNLKMYGQKTIVMIDEIHAMKSNVQMALLPHVEDGTIILIGLTTESIAHDLIPPLVSRCRTFTLKALDHNDLKEIIVRALKSNRGLENKFEITDEALEYLADVCNGDVRSAFNALEMAAYSLYEGNLIELQHIREAYDSRVNSITTTDFYDIVSAFCKSLRGSQTDSALYWLARMLDSGVDPLYIARRLVVHASEDVGMANPNALQIAIAAQQAVEFVGMPEGRLALAHATVYITESPKSNSVYKGLASAFQTVRNHRAYPVPENIRDGSRSYINPIDNPNSKMQYLPPEIQNEKFYFPQNSGTESKIYARYYDKENRK</sequence>
<dbReference type="InterPro" id="IPR003593">
    <property type="entry name" value="AAA+_ATPase"/>
</dbReference>
<dbReference type="InterPro" id="IPR003959">
    <property type="entry name" value="ATPase_AAA_core"/>
</dbReference>
<organism evidence="5 6">
    <name type="scientific">Paenibacillus residui</name>
    <dbReference type="NCBI Taxonomy" id="629724"/>
    <lineage>
        <taxon>Bacteria</taxon>
        <taxon>Bacillati</taxon>
        <taxon>Bacillota</taxon>
        <taxon>Bacilli</taxon>
        <taxon>Bacillales</taxon>
        <taxon>Paenibacillaceae</taxon>
        <taxon>Paenibacillus</taxon>
    </lineage>
</organism>
<dbReference type="Proteomes" id="UP001597120">
    <property type="component" value="Unassembled WGS sequence"/>
</dbReference>
<dbReference type="SMART" id="SM00382">
    <property type="entry name" value="AAA"/>
    <property type="match status" value="1"/>
</dbReference>
<dbReference type="Pfam" id="PF12002">
    <property type="entry name" value="MgsA_C"/>
    <property type="match status" value="1"/>
</dbReference>
<dbReference type="SUPFAM" id="SSF52540">
    <property type="entry name" value="P-loop containing nucleoside triphosphate hydrolases"/>
    <property type="match status" value="1"/>
</dbReference>
<comment type="similarity">
    <text evidence="1">Belongs to the AAA ATPase family. RarA/MGS1/WRNIP1 subfamily.</text>
</comment>
<dbReference type="InterPro" id="IPR032423">
    <property type="entry name" value="AAA_assoc_2"/>
</dbReference>
<dbReference type="Pfam" id="PF16193">
    <property type="entry name" value="AAA_assoc_2"/>
    <property type="match status" value="1"/>
</dbReference>
<reference evidence="6" key="1">
    <citation type="journal article" date="2019" name="Int. J. Syst. Evol. Microbiol.">
        <title>The Global Catalogue of Microorganisms (GCM) 10K type strain sequencing project: providing services to taxonomists for standard genome sequencing and annotation.</title>
        <authorList>
            <consortium name="The Broad Institute Genomics Platform"/>
            <consortium name="The Broad Institute Genome Sequencing Center for Infectious Disease"/>
            <person name="Wu L."/>
            <person name="Ma J."/>
        </authorList>
    </citation>
    <scope>NUCLEOTIDE SEQUENCE [LARGE SCALE GENOMIC DNA]</scope>
    <source>
        <strain evidence="6">CCUG 57263</strain>
    </source>
</reference>
<evidence type="ECO:0000313" key="6">
    <source>
        <dbReference type="Proteomes" id="UP001597120"/>
    </source>
</evidence>
<dbReference type="SUPFAM" id="SSF48019">
    <property type="entry name" value="post-AAA+ oligomerization domain-like"/>
    <property type="match status" value="1"/>
</dbReference>
<name>A0ABW3DD87_9BACL</name>
<accession>A0ABW3DD87</accession>
<dbReference type="InterPro" id="IPR027417">
    <property type="entry name" value="P-loop_NTPase"/>
</dbReference>
<evidence type="ECO:0000313" key="5">
    <source>
        <dbReference type="EMBL" id="MFD0871168.1"/>
    </source>
</evidence>
<protein>
    <submittedName>
        <fullName evidence="5">Replication-associated recombination protein A</fullName>
    </submittedName>
</protein>
<evidence type="ECO:0000256" key="1">
    <source>
        <dbReference type="ARBA" id="ARBA00008959"/>
    </source>
</evidence>
<evidence type="ECO:0000259" key="4">
    <source>
        <dbReference type="SMART" id="SM00382"/>
    </source>
</evidence>
<gene>
    <name evidence="5" type="ORF">ACFQ03_18665</name>
</gene>
<evidence type="ECO:0000256" key="3">
    <source>
        <dbReference type="ARBA" id="ARBA00022840"/>
    </source>
</evidence>
<dbReference type="PANTHER" id="PTHR13779:SF7">
    <property type="entry name" value="ATPASE WRNIP1"/>
    <property type="match status" value="1"/>
</dbReference>
<feature type="domain" description="AAA+ ATPase" evidence="4">
    <location>
        <begin position="48"/>
        <end position="165"/>
    </location>
</feature>
<dbReference type="CDD" id="cd00009">
    <property type="entry name" value="AAA"/>
    <property type="match status" value="1"/>
</dbReference>
<dbReference type="EMBL" id="JBHTIU010000074">
    <property type="protein sequence ID" value="MFD0871168.1"/>
    <property type="molecule type" value="Genomic_DNA"/>
</dbReference>
<keyword evidence="3" id="KW-0067">ATP-binding</keyword>
<dbReference type="Gene3D" id="1.10.8.60">
    <property type="match status" value="1"/>
</dbReference>
<evidence type="ECO:0000256" key="2">
    <source>
        <dbReference type="ARBA" id="ARBA00022741"/>
    </source>
</evidence>
<dbReference type="Gene3D" id="1.10.3710.10">
    <property type="entry name" value="DNA polymerase III clamp loader subunits, C-terminal domain"/>
    <property type="match status" value="1"/>
</dbReference>
<dbReference type="RefSeq" id="WP_144936069.1">
    <property type="nucleotide sequence ID" value="NZ_JBHTIU010000074.1"/>
</dbReference>
<keyword evidence="6" id="KW-1185">Reference proteome</keyword>
<dbReference type="Gene3D" id="1.20.272.10">
    <property type="match status" value="1"/>
</dbReference>
<keyword evidence="2" id="KW-0547">Nucleotide-binding</keyword>
<dbReference type="PANTHER" id="PTHR13779">
    <property type="entry name" value="WERNER HELICASE-INTERACTING PROTEIN 1 FAMILY MEMBER"/>
    <property type="match status" value="1"/>
</dbReference>
<dbReference type="Pfam" id="PF00004">
    <property type="entry name" value="AAA"/>
    <property type="match status" value="1"/>
</dbReference>
<dbReference type="InterPro" id="IPR021886">
    <property type="entry name" value="MgsA_C"/>
</dbReference>
<proteinExistence type="inferred from homology"/>
<dbReference type="Gene3D" id="3.40.50.300">
    <property type="entry name" value="P-loop containing nucleotide triphosphate hydrolases"/>
    <property type="match status" value="1"/>
</dbReference>
<dbReference type="InterPro" id="IPR051314">
    <property type="entry name" value="AAA_ATPase_RarA/MGS1/WRNIP1"/>
</dbReference>
<dbReference type="InterPro" id="IPR008921">
    <property type="entry name" value="DNA_pol3_clamp-load_cplx_C"/>
</dbReference>